<feature type="compositionally biased region" description="Low complexity" evidence="3">
    <location>
        <begin position="143"/>
        <end position="159"/>
    </location>
</feature>
<dbReference type="CDD" id="cd00156">
    <property type="entry name" value="REC"/>
    <property type="match status" value="1"/>
</dbReference>
<protein>
    <submittedName>
        <fullName evidence="6">Response regulator receiver domain-containing protein</fullName>
    </submittedName>
</protein>
<dbReference type="PANTHER" id="PTHR44591">
    <property type="entry name" value="STRESS RESPONSE REGULATOR PROTEIN 1"/>
    <property type="match status" value="1"/>
</dbReference>
<keyword evidence="1 2" id="KW-0597">Phosphoprotein</keyword>
<feature type="compositionally biased region" description="Basic and acidic residues" evidence="3">
    <location>
        <begin position="171"/>
        <end position="190"/>
    </location>
</feature>
<dbReference type="EMBL" id="FOUO01000001">
    <property type="protein sequence ID" value="SFM24546.1"/>
    <property type="molecule type" value="Genomic_DNA"/>
</dbReference>
<reference evidence="6 7" key="1">
    <citation type="submission" date="2016-10" db="EMBL/GenBank/DDBJ databases">
        <authorList>
            <person name="de Groot N.N."/>
        </authorList>
    </citation>
    <scope>NUCLEOTIDE SEQUENCE [LARGE SCALE GENOMIC DNA]</scope>
    <source>
        <strain evidence="6 7">DSM 4180</strain>
    </source>
</reference>
<evidence type="ECO:0000256" key="4">
    <source>
        <dbReference type="SAM" id="Phobius"/>
    </source>
</evidence>
<dbReference type="AlphaFoldDB" id="A0A1I4PAF4"/>
<evidence type="ECO:0000256" key="2">
    <source>
        <dbReference type="PROSITE-ProRule" id="PRU00169"/>
    </source>
</evidence>
<dbReference type="Gene3D" id="1.10.287.1490">
    <property type="match status" value="1"/>
</dbReference>
<accession>A0A1I4PAF4</accession>
<evidence type="ECO:0000313" key="7">
    <source>
        <dbReference type="Proteomes" id="UP000199556"/>
    </source>
</evidence>
<keyword evidence="4" id="KW-0812">Transmembrane</keyword>
<organism evidence="6 7">
    <name type="scientific">Ectothiorhodospira mobilis</name>
    <dbReference type="NCBI Taxonomy" id="195064"/>
    <lineage>
        <taxon>Bacteria</taxon>
        <taxon>Pseudomonadati</taxon>
        <taxon>Pseudomonadota</taxon>
        <taxon>Gammaproteobacteria</taxon>
        <taxon>Chromatiales</taxon>
        <taxon>Ectothiorhodospiraceae</taxon>
        <taxon>Ectothiorhodospira</taxon>
    </lineage>
</organism>
<feature type="region of interest" description="Disordered" evidence="3">
    <location>
        <begin position="376"/>
        <end position="439"/>
    </location>
</feature>
<dbReference type="InterPro" id="IPR011006">
    <property type="entry name" value="CheY-like_superfamily"/>
</dbReference>
<dbReference type="SMART" id="SM00448">
    <property type="entry name" value="REC"/>
    <property type="match status" value="1"/>
</dbReference>
<keyword evidence="7" id="KW-1185">Reference proteome</keyword>
<evidence type="ECO:0000313" key="6">
    <source>
        <dbReference type="EMBL" id="SFM24546.1"/>
    </source>
</evidence>
<dbReference type="PANTHER" id="PTHR44591:SF3">
    <property type="entry name" value="RESPONSE REGULATORY DOMAIN-CONTAINING PROTEIN"/>
    <property type="match status" value="1"/>
</dbReference>
<feature type="compositionally biased region" description="Basic and acidic residues" evidence="3">
    <location>
        <begin position="246"/>
        <end position="286"/>
    </location>
</feature>
<gene>
    <name evidence="6" type="ORF">SAMN05421721_101102</name>
</gene>
<dbReference type="RefSeq" id="WP_177217538.1">
    <property type="nucleotide sequence ID" value="NZ_FOUO01000001.1"/>
</dbReference>
<keyword evidence="4" id="KW-0472">Membrane</keyword>
<dbReference type="InterPro" id="IPR050595">
    <property type="entry name" value="Bact_response_regulator"/>
</dbReference>
<dbReference type="SUPFAM" id="SSF52172">
    <property type="entry name" value="CheY-like"/>
    <property type="match status" value="1"/>
</dbReference>
<dbReference type="STRING" id="195064.SAMN05421721_101102"/>
<dbReference type="Proteomes" id="UP000199556">
    <property type="component" value="Unassembled WGS sequence"/>
</dbReference>
<evidence type="ECO:0000256" key="3">
    <source>
        <dbReference type="SAM" id="MobiDB-lite"/>
    </source>
</evidence>
<dbReference type="PROSITE" id="PS50110">
    <property type="entry name" value="RESPONSE_REGULATORY"/>
    <property type="match status" value="1"/>
</dbReference>
<dbReference type="Pfam" id="PF00072">
    <property type="entry name" value="Response_reg"/>
    <property type="match status" value="1"/>
</dbReference>
<sequence>MNTPAGTPAAREGAGGVLVVDDSRVMRQALKKILGPVYHVHEAADGEAAWEVLQAQTDIGCVFTDLSMPRLDGYGLLQRIRESGEARLQRLPVVVITGNEDDTATRTRAASCGADDVVMKPFRAGQILDTAGRLLSAPAAPGEVAKPAAASPGQAPAAGGDSGGDAGEEAAQLREQLERAREQVRAGTQERARLERELEYLRSELMLRQQTSDEAEAGRRIRALESRLQEAEAGREGLQAELQEASERLMDTDRQVREATRARQEAEAEVQRLHRELDSARERTGAAERALAASDGRAPERPQGELQARAEAAELARLQAEDELVQALSRVERAEQERETARQETRDLRARFNRLQRQIQEWEAQEAERRRALEAELARAREEAQADRGGQDGGTPAPSREGQAAAPPRDDAGASPGEARADGGAAPAPPRPAATASPVARWEVERARKLRLRRGIAWGTVVLALSLAAFFLGGRLL</sequence>
<feature type="region of interest" description="Disordered" evidence="3">
    <location>
        <begin position="143"/>
        <end position="190"/>
    </location>
</feature>
<feature type="transmembrane region" description="Helical" evidence="4">
    <location>
        <begin position="455"/>
        <end position="474"/>
    </location>
</feature>
<feature type="compositionally biased region" description="Basic and acidic residues" evidence="3">
    <location>
        <begin position="376"/>
        <end position="390"/>
    </location>
</feature>
<feature type="domain" description="Response regulatory" evidence="5">
    <location>
        <begin position="16"/>
        <end position="135"/>
    </location>
</feature>
<feature type="compositionally biased region" description="Low complexity" evidence="3">
    <location>
        <begin position="416"/>
        <end position="426"/>
    </location>
</feature>
<evidence type="ECO:0000259" key="5">
    <source>
        <dbReference type="PROSITE" id="PS50110"/>
    </source>
</evidence>
<evidence type="ECO:0000256" key="1">
    <source>
        <dbReference type="ARBA" id="ARBA00022553"/>
    </source>
</evidence>
<feature type="region of interest" description="Disordered" evidence="3">
    <location>
        <begin position="246"/>
        <end position="308"/>
    </location>
</feature>
<feature type="modified residue" description="4-aspartylphosphate" evidence="2">
    <location>
        <position position="65"/>
    </location>
</feature>
<dbReference type="GO" id="GO:0000160">
    <property type="term" value="P:phosphorelay signal transduction system"/>
    <property type="evidence" value="ECO:0007669"/>
    <property type="project" value="InterPro"/>
</dbReference>
<name>A0A1I4PAF4_ECTMO</name>
<dbReference type="InterPro" id="IPR001789">
    <property type="entry name" value="Sig_transdc_resp-reg_receiver"/>
</dbReference>
<dbReference type="Gene3D" id="3.40.50.2300">
    <property type="match status" value="1"/>
</dbReference>
<keyword evidence="4" id="KW-1133">Transmembrane helix</keyword>
<proteinExistence type="predicted"/>